<feature type="transmembrane region" description="Helical" evidence="1">
    <location>
        <begin position="12"/>
        <end position="32"/>
    </location>
</feature>
<comment type="caution">
    <text evidence="2">The sequence shown here is derived from an EMBL/GenBank/DDBJ whole genome shotgun (WGS) entry which is preliminary data.</text>
</comment>
<dbReference type="RefSeq" id="WP_025937514.1">
    <property type="nucleotide sequence ID" value="NZ_JAAORC010000002.1"/>
</dbReference>
<evidence type="ECO:0000313" key="3">
    <source>
        <dbReference type="Proteomes" id="UP000666562"/>
    </source>
</evidence>
<feature type="transmembrane region" description="Helical" evidence="1">
    <location>
        <begin position="44"/>
        <end position="65"/>
    </location>
</feature>
<gene>
    <name evidence="2" type="ORF">HA142_07535</name>
</gene>
<proteinExistence type="predicted"/>
<keyword evidence="1" id="KW-0472">Membrane</keyword>
<protein>
    <submittedName>
        <fullName evidence="2">Uncharacterized protein</fullName>
    </submittedName>
</protein>
<dbReference type="EMBL" id="JAAORC010000002">
    <property type="protein sequence ID" value="MBO8223360.1"/>
    <property type="molecule type" value="Genomic_DNA"/>
</dbReference>
<reference evidence="2" key="1">
    <citation type="submission" date="2020-03" db="EMBL/GenBank/DDBJ databases">
        <title>Genome differentiation and subclade ecological adaptation of Prochlorococcus HLII clade in the global ocean.</title>
        <authorList>
            <person name="Yan W."/>
            <person name="Fen X."/>
            <person name="Zhang W."/>
        </authorList>
    </citation>
    <scope>NUCLEOTIDE SEQUENCE</scope>
    <source>
        <strain evidence="2">XMU1401</strain>
    </source>
</reference>
<name>A0A8I1X170_PROMR</name>
<evidence type="ECO:0000313" key="2">
    <source>
        <dbReference type="EMBL" id="MBO8223360.1"/>
    </source>
</evidence>
<dbReference type="AlphaFoldDB" id="A0A8I1X170"/>
<accession>A0A8I1X170</accession>
<dbReference type="Proteomes" id="UP000666562">
    <property type="component" value="Unassembled WGS sequence"/>
</dbReference>
<sequence>MEAKKSNPIKVFLYISVWVIIWGTLGSLVDFPLYKNKIYLEGSIYQYLTFTITAVISIISAKFFYKKIDL</sequence>
<keyword evidence="1" id="KW-0812">Transmembrane</keyword>
<keyword evidence="1" id="KW-1133">Transmembrane helix</keyword>
<evidence type="ECO:0000256" key="1">
    <source>
        <dbReference type="SAM" id="Phobius"/>
    </source>
</evidence>
<organism evidence="2 3">
    <name type="scientific">Prochlorococcus marinus str. XMU1401</name>
    <dbReference type="NCBI Taxonomy" id="2052594"/>
    <lineage>
        <taxon>Bacteria</taxon>
        <taxon>Bacillati</taxon>
        <taxon>Cyanobacteriota</taxon>
        <taxon>Cyanophyceae</taxon>
        <taxon>Synechococcales</taxon>
        <taxon>Prochlorococcaceae</taxon>
        <taxon>Prochlorococcus</taxon>
    </lineage>
</organism>